<protein>
    <submittedName>
        <fullName evidence="2">Retrovirus-related Pol polyprotein from transposon RE1</fullName>
    </submittedName>
</protein>
<evidence type="ECO:0000259" key="1">
    <source>
        <dbReference type="Pfam" id="PF07727"/>
    </source>
</evidence>
<dbReference type="Pfam" id="PF07727">
    <property type="entry name" value="RVT_2"/>
    <property type="match status" value="1"/>
</dbReference>
<sequence>MILNLPTTTTQVLRDHKWHQVMLEYNALVQNSTWELVLPKPTHNFVGCHLFEYVFMAQPSRFIDRDYLNLVCKLHKPIYGLKQAPYAWYHKLHQFLIISNFTNSHANRSLFFLNIGGIMVYLLVYVDDIIITSDNDGVVQEFILTFAQ</sequence>
<accession>A0A438EJ64</accession>
<organism evidence="2 4">
    <name type="scientific">Vitis vinifera</name>
    <name type="common">Grape</name>
    <dbReference type="NCBI Taxonomy" id="29760"/>
    <lineage>
        <taxon>Eukaryota</taxon>
        <taxon>Viridiplantae</taxon>
        <taxon>Streptophyta</taxon>
        <taxon>Embryophyta</taxon>
        <taxon>Tracheophyta</taxon>
        <taxon>Spermatophyta</taxon>
        <taxon>Magnoliopsida</taxon>
        <taxon>eudicotyledons</taxon>
        <taxon>Gunneridae</taxon>
        <taxon>Pentapetalae</taxon>
        <taxon>rosids</taxon>
        <taxon>Vitales</taxon>
        <taxon>Vitaceae</taxon>
        <taxon>Viteae</taxon>
        <taxon>Vitis</taxon>
    </lineage>
</organism>
<feature type="domain" description="Reverse transcriptase Ty1/copia-type" evidence="1">
    <location>
        <begin position="45"/>
        <end position="146"/>
    </location>
</feature>
<evidence type="ECO:0000313" key="2">
    <source>
        <dbReference type="EMBL" id="RVW47751.1"/>
    </source>
</evidence>
<evidence type="ECO:0000313" key="3">
    <source>
        <dbReference type="EMBL" id="RVX11698.1"/>
    </source>
</evidence>
<dbReference type="Proteomes" id="UP000288805">
    <property type="component" value="Unassembled WGS sequence"/>
</dbReference>
<dbReference type="EMBL" id="QGNW01001269">
    <property type="protein sequence ID" value="RVW47751.1"/>
    <property type="molecule type" value="Genomic_DNA"/>
</dbReference>
<dbReference type="InterPro" id="IPR043502">
    <property type="entry name" value="DNA/RNA_pol_sf"/>
</dbReference>
<dbReference type="SUPFAM" id="SSF56672">
    <property type="entry name" value="DNA/RNA polymerases"/>
    <property type="match status" value="1"/>
</dbReference>
<gene>
    <name evidence="2" type="primary">RE1_3028</name>
    <name evidence="3" type="synonym">RE1_2713</name>
    <name evidence="3" type="ORF">CK203_015865</name>
    <name evidence="2" type="ORF">CK203_103394</name>
</gene>
<evidence type="ECO:0000313" key="4">
    <source>
        <dbReference type="Proteomes" id="UP000288805"/>
    </source>
</evidence>
<name>A0A438EJ64_VITVI</name>
<dbReference type="InterPro" id="IPR013103">
    <property type="entry name" value="RVT_2"/>
</dbReference>
<dbReference type="AlphaFoldDB" id="A0A438EJ64"/>
<proteinExistence type="predicted"/>
<comment type="caution">
    <text evidence="2">The sequence shown here is derived from an EMBL/GenBank/DDBJ whole genome shotgun (WGS) entry which is preliminary data.</text>
</comment>
<dbReference type="EMBL" id="QGNW01000030">
    <property type="protein sequence ID" value="RVX11698.1"/>
    <property type="molecule type" value="Genomic_DNA"/>
</dbReference>
<reference evidence="2 4" key="1">
    <citation type="journal article" date="2018" name="PLoS Genet.">
        <title>Population sequencing reveals clonal diversity and ancestral inbreeding in the grapevine cultivar Chardonnay.</title>
        <authorList>
            <person name="Roach M.J."/>
            <person name="Johnson D.L."/>
            <person name="Bohlmann J."/>
            <person name="van Vuuren H.J."/>
            <person name="Jones S.J."/>
            <person name="Pretorius I.S."/>
            <person name="Schmidt S.A."/>
            <person name="Borneman A.R."/>
        </authorList>
    </citation>
    <scope>NUCLEOTIDE SEQUENCE [LARGE SCALE GENOMIC DNA]</scope>
    <source>
        <strain evidence="4">cv. Chardonnay</strain>
        <strain evidence="2">I10V1</strain>
        <tissue evidence="2">Leaf</tissue>
    </source>
</reference>